<gene>
    <name evidence="1" type="ORF">H2198_007996</name>
</gene>
<dbReference type="EMBL" id="JAPDRQ010000183">
    <property type="protein sequence ID" value="KAJ9652769.1"/>
    <property type="molecule type" value="Genomic_DNA"/>
</dbReference>
<protein>
    <submittedName>
        <fullName evidence="1">Uncharacterized protein</fullName>
    </submittedName>
</protein>
<accession>A0ACC2ZYU9</accession>
<reference evidence="1" key="1">
    <citation type="submission" date="2022-10" db="EMBL/GenBank/DDBJ databases">
        <title>Culturing micro-colonial fungi from biological soil crusts in the Mojave desert and describing Neophaeococcomyces mojavensis, and introducing the new genera and species Taxawa tesnikishii.</title>
        <authorList>
            <person name="Kurbessoian T."/>
            <person name="Stajich J.E."/>
        </authorList>
    </citation>
    <scope>NUCLEOTIDE SEQUENCE</scope>
    <source>
        <strain evidence="1">JES_112</strain>
    </source>
</reference>
<keyword evidence="2" id="KW-1185">Reference proteome</keyword>
<evidence type="ECO:0000313" key="2">
    <source>
        <dbReference type="Proteomes" id="UP001172386"/>
    </source>
</evidence>
<evidence type="ECO:0000313" key="1">
    <source>
        <dbReference type="EMBL" id="KAJ9652769.1"/>
    </source>
</evidence>
<name>A0ACC2ZYU9_9EURO</name>
<proteinExistence type="predicted"/>
<dbReference type="Proteomes" id="UP001172386">
    <property type="component" value="Unassembled WGS sequence"/>
</dbReference>
<sequence length="288" mass="31955">MKEGLTALHAAAMFGRLEALFVAHSRRANVHIIDQYGRIALHAAVGLSLQGRCMHNSRDEGERMTDHIWNFDDEEYCYQVTEVARKVRPDIIQQLCRKSQELVHRQDDGGRTALRLVRCHNYDPAAVGTTSVLLAFGGDSRARDQDGITPIHLAAEEGDIECLKLLVPSRRAHDFGIVDNSGRNALPHAAKSPDQRVVEYVLGRSSTTRLLNAVDIHGQDALQISLLDEASSHRFGRCCPETIRITLAAGARADRANHRGRDALTHYLAHKPFIVKADVVQMGCEPSF</sequence>
<comment type="caution">
    <text evidence="1">The sequence shown here is derived from an EMBL/GenBank/DDBJ whole genome shotgun (WGS) entry which is preliminary data.</text>
</comment>
<organism evidence="1 2">
    <name type="scientific">Neophaeococcomyces mojaviensis</name>
    <dbReference type="NCBI Taxonomy" id="3383035"/>
    <lineage>
        <taxon>Eukaryota</taxon>
        <taxon>Fungi</taxon>
        <taxon>Dikarya</taxon>
        <taxon>Ascomycota</taxon>
        <taxon>Pezizomycotina</taxon>
        <taxon>Eurotiomycetes</taxon>
        <taxon>Chaetothyriomycetidae</taxon>
        <taxon>Chaetothyriales</taxon>
        <taxon>Chaetothyriales incertae sedis</taxon>
        <taxon>Neophaeococcomyces</taxon>
    </lineage>
</organism>